<keyword evidence="1" id="KW-0479">Metal-binding</keyword>
<evidence type="ECO:0000256" key="3">
    <source>
        <dbReference type="ARBA" id="ARBA00022833"/>
    </source>
</evidence>
<comment type="caution">
    <text evidence="7">The sequence shown here is derived from an EMBL/GenBank/DDBJ whole genome shotgun (WGS) entry which is preliminary data.</text>
</comment>
<dbReference type="EMBL" id="JBHLVF010000041">
    <property type="protein sequence ID" value="MFC0395374.1"/>
    <property type="molecule type" value="Genomic_DNA"/>
</dbReference>
<dbReference type="PROSITE" id="PS51128">
    <property type="entry name" value="ZF_DKSA_2"/>
    <property type="match status" value="1"/>
</dbReference>
<keyword evidence="3" id="KW-0862">Zinc</keyword>
<evidence type="ECO:0000313" key="7">
    <source>
        <dbReference type="EMBL" id="MFC0395374.1"/>
    </source>
</evidence>
<dbReference type="RefSeq" id="WP_204816484.1">
    <property type="nucleotide sequence ID" value="NZ_JANHOF010000001.1"/>
</dbReference>
<evidence type="ECO:0000256" key="1">
    <source>
        <dbReference type="ARBA" id="ARBA00022723"/>
    </source>
</evidence>
<proteinExistence type="predicted"/>
<feature type="domain" description="Zinc finger DksA/TraR C4-type" evidence="6">
    <location>
        <begin position="90"/>
        <end position="118"/>
    </location>
</feature>
<dbReference type="InterPro" id="IPR037187">
    <property type="entry name" value="DnaK_N"/>
</dbReference>
<evidence type="ECO:0000256" key="5">
    <source>
        <dbReference type="SAM" id="MobiDB-lite"/>
    </source>
</evidence>
<dbReference type="Gene3D" id="1.20.120.910">
    <property type="entry name" value="DksA, coiled-coil domain"/>
    <property type="match status" value="1"/>
</dbReference>
<feature type="region of interest" description="Disordered" evidence="5">
    <location>
        <begin position="1"/>
        <end position="50"/>
    </location>
</feature>
<evidence type="ECO:0000313" key="8">
    <source>
        <dbReference type="Proteomes" id="UP001589818"/>
    </source>
</evidence>
<keyword evidence="2" id="KW-0863">Zinc-finger</keyword>
<dbReference type="PANTHER" id="PTHR33823">
    <property type="entry name" value="RNA POLYMERASE-BINDING TRANSCRIPTION FACTOR DKSA-RELATED"/>
    <property type="match status" value="1"/>
</dbReference>
<protein>
    <submittedName>
        <fullName evidence="7">TraR/DksA C4-type zinc finger protein</fullName>
    </submittedName>
</protein>
<organism evidence="7 8">
    <name type="scientific">Paenibacillus mendelii</name>
    <dbReference type="NCBI Taxonomy" id="206163"/>
    <lineage>
        <taxon>Bacteria</taxon>
        <taxon>Bacillati</taxon>
        <taxon>Bacillota</taxon>
        <taxon>Bacilli</taxon>
        <taxon>Bacillales</taxon>
        <taxon>Paenibacillaceae</taxon>
        <taxon>Paenibacillus</taxon>
    </lineage>
</organism>
<dbReference type="InterPro" id="IPR000962">
    <property type="entry name" value="Znf_DskA_TraR"/>
</dbReference>
<accession>A0ABV6JHJ2</accession>
<dbReference type="Proteomes" id="UP001589818">
    <property type="component" value="Unassembled WGS sequence"/>
</dbReference>
<dbReference type="NCBIfam" id="TIGR02890">
    <property type="entry name" value="bacill_yteA"/>
    <property type="match status" value="1"/>
</dbReference>
<feature type="compositionally biased region" description="Basic and acidic residues" evidence="5">
    <location>
        <begin position="14"/>
        <end position="32"/>
    </location>
</feature>
<name>A0ABV6JHJ2_9BACL</name>
<dbReference type="PANTHER" id="PTHR33823:SF4">
    <property type="entry name" value="GENERAL STRESS PROTEIN 16O"/>
    <property type="match status" value="1"/>
</dbReference>
<evidence type="ECO:0000256" key="2">
    <source>
        <dbReference type="ARBA" id="ARBA00022771"/>
    </source>
</evidence>
<dbReference type="SUPFAM" id="SSF109635">
    <property type="entry name" value="DnaK suppressor protein DksA, alpha-hairpin domain"/>
    <property type="match status" value="1"/>
</dbReference>
<feature type="zinc finger region" description="dksA C4-type" evidence="4">
    <location>
        <begin position="95"/>
        <end position="119"/>
    </location>
</feature>
<dbReference type="Pfam" id="PF01258">
    <property type="entry name" value="zf-dskA_traR"/>
    <property type="match status" value="1"/>
</dbReference>
<dbReference type="SUPFAM" id="SSF57716">
    <property type="entry name" value="Glucocorticoid receptor-like (DNA-binding domain)"/>
    <property type="match status" value="1"/>
</dbReference>
<reference evidence="7 8" key="1">
    <citation type="submission" date="2024-09" db="EMBL/GenBank/DDBJ databases">
        <authorList>
            <person name="Sun Q."/>
            <person name="Mori K."/>
        </authorList>
    </citation>
    <scope>NUCLEOTIDE SEQUENCE [LARGE SCALE GENOMIC DNA]</scope>
    <source>
        <strain evidence="7 8">CCM 4839</strain>
    </source>
</reference>
<keyword evidence="8" id="KW-1185">Reference proteome</keyword>
<dbReference type="InterPro" id="IPR014240">
    <property type="entry name" value="YteA"/>
</dbReference>
<evidence type="ECO:0000259" key="6">
    <source>
        <dbReference type="Pfam" id="PF01258"/>
    </source>
</evidence>
<sequence length="237" mass="26695">MTNLTKQQLHKLRKQLEGEKSEIEQRLAESDHYGLASSQREETGELSTIDNHPADMATETFERGKDIALLEHEDLRLSRIDSALDAMDNGEYGQCLTCGKPIPLERLQALPDTLYCVDHSPRQQVSDRRPVEEVFLTPPYGRSSLDEEGGYNGFDGEDAWQIVESWGNSDSPAMSENPDVESYDSVGIESEEPDGYIEAIESFLATDITGTTVSVIRNRAYYDYMHQEEGDHELESL</sequence>
<gene>
    <name evidence="7" type="ORF">ACFFJ8_28910</name>
</gene>
<evidence type="ECO:0000256" key="4">
    <source>
        <dbReference type="PROSITE-ProRule" id="PRU00510"/>
    </source>
</evidence>